<sequence length="277" mass="29892">MSQIEVRDVGYAYKLGEGQIVRALRGVSFTVEKGEYVALVGMNGSGKSTLAKLLNGLYIPSAGDILIDGINTRDGDHTYDIRRKVGMVFQNPDNQMVATIIEDDVAFGPENIGVPREEIAERVDYALRAVGMEELRDRSASKLSGGQKQRVAIAGVLAMRPDIIVFDESTSMLDPEGRREIVAVSRALNEQGITVIAITHNMDEAAQADRIIALKKGRIAADGTPKEVFASSAVRECGLVLPPAAEAARLLSERGFVFPSAVTCEEELTEGICAQLK</sequence>
<dbReference type="InterPro" id="IPR017871">
    <property type="entry name" value="ABC_transporter-like_CS"/>
</dbReference>
<keyword evidence="5" id="KW-0547">Nucleotide-binding</keyword>
<gene>
    <name evidence="10" type="ORF">IAC73_02860</name>
</gene>
<dbReference type="PROSITE" id="PS00211">
    <property type="entry name" value="ABC_TRANSPORTER_1"/>
    <property type="match status" value="1"/>
</dbReference>
<dbReference type="SMART" id="SM00382">
    <property type="entry name" value="AAA"/>
    <property type="match status" value="1"/>
</dbReference>
<dbReference type="GO" id="GO:0005524">
    <property type="term" value="F:ATP binding"/>
    <property type="evidence" value="ECO:0007669"/>
    <property type="project" value="UniProtKB-KW"/>
</dbReference>
<dbReference type="PROSITE" id="PS50893">
    <property type="entry name" value="ABC_TRANSPORTER_2"/>
    <property type="match status" value="1"/>
</dbReference>
<name>A0A9D1SWG9_9FIRM</name>
<dbReference type="InterPro" id="IPR030947">
    <property type="entry name" value="EcfA_1"/>
</dbReference>
<comment type="similarity">
    <text evidence="2">Belongs to the ABC transporter superfamily.</text>
</comment>
<evidence type="ECO:0000313" key="10">
    <source>
        <dbReference type="EMBL" id="HIU98766.1"/>
    </source>
</evidence>
<dbReference type="InterPro" id="IPR003439">
    <property type="entry name" value="ABC_transporter-like_ATP-bd"/>
</dbReference>
<dbReference type="GO" id="GO:0016887">
    <property type="term" value="F:ATP hydrolysis activity"/>
    <property type="evidence" value="ECO:0007669"/>
    <property type="project" value="InterPro"/>
</dbReference>
<evidence type="ECO:0000256" key="4">
    <source>
        <dbReference type="ARBA" id="ARBA00022475"/>
    </source>
</evidence>
<dbReference type="CDD" id="cd03225">
    <property type="entry name" value="ABC_cobalt_CbiO_domain1"/>
    <property type="match status" value="1"/>
</dbReference>
<keyword evidence="3" id="KW-0813">Transport</keyword>
<dbReference type="GO" id="GO:0043190">
    <property type="term" value="C:ATP-binding cassette (ABC) transporter complex"/>
    <property type="evidence" value="ECO:0007669"/>
    <property type="project" value="TreeGrafter"/>
</dbReference>
<comment type="subcellular location">
    <subcellularLocation>
        <location evidence="1">Cell membrane</location>
        <topology evidence="1">Peripheral membrane protein</topology>
    </subcellularLocation>
</comment>
<dbReference type="Proteomes" id="UP000886857">
    <property type="component" value="Unassembled WGS sequence"/>
</dbReference>
<dbReference type="InterPro" id="IPR015856">
    <property type="entry name" value="ABC_transpr_CbiO/EcfA_su"/>
</dbReference>
<dbReference type="Gene3D" id="3.40.50.300">
    <property type="entry name" value="P-loop containing nucleotide triphosphate hydrolases"/>
    <property type="match status" value="1"/>
</dbReference>
<dbReference type="SUPFAM" id="SSF52540">
    <property type="entry name" value="P-loop containing nucleoside triphosphate hydrolases"/>
    <property type="match status" value="1"/>
</dbReference>
<organism evidence="10 11">
    <name type="scientific">Candidatus Limadaptatus stercoripullorum</name>
    <dbReference type="NCBI Taxonomy" id="2840846"/>
    <lineage>
        <taxon>Bacteria</taxon>
        <taxon>Bacillati</taxon>
        <taxon>Bacillota</taxon>
        <taxon>Clostridia</taxon>
        <taxon>Eubacteriales</taxon>
        <taxon>Candidatus Limadaptatus</taxon>
    </lineage>
</organism>
<evidence type="ECO:0000259" key="9">
    <source>
        <dbReference type="PROSITE" id="PS50893"/>
    </source>
</evidence>
<keyword evidence="7" id="KW-1278">Translocase</keyword>
<dbReference type="FunFam" id="3.40.50.300:FF:000224">
    <property type="entry name" value="Energy-coupling factor transporter ATP-binding protein EcfA"/>
    <property type="match status" value="1"/>
</dbReference>
<keyword evidence="8" id="KW-0472">Membrane</keyword>
<accession>A0A9D1SWG9</accession>
<evidence type="ECO:0000256" key="1">
    <source>
        <dbReference type="ARBA" id="ARBA00004202"/>
    </source>
</evidence>
<evidence type="ECO:0000313" key="11">
    <source>
        <dbReference type="Proteomes" id="UP000886857"/>
    </source>
</evidence>
<dbReference type="PANTHER" id="PTHR43553">
    <property type="entry name" value="HEAVY METAL TRANSPORTER"/>
    <property type="match status" value="1"/>
</dbReference>
<evidence type="ECO:0000256" key="7">
    <source>
        <dbReference type="ARBA" id="ARBA00022967"/>
    </source>
</evidence>
<keyword evidence="4" id="KW-1003">Cell membrane</keyword>
<dbReference type="InterPro" id="IPR050095">
    <property type="entry name" value="ECF_ABC_transporter_ATP-bd"/>
</dbReference>
<dbReference type="NCBIfam" id="TIGR04520">
    <property type="entry name" value="ECF_ATPase_1"/>
    <property type="match status" value="1"/>
</dbReference>
<proteinExistence type="inferred from homology"/>
<reference evidence="10" key="1">
    <citation type="submission" date="2020-10" db="EMBL/GenBank/DDBJ databases">
        <authorList>
            <person name="Gilroy R."/>
        </authorList>
    </citation>
    <scope>NUCLEOTIDE SEQUENCE</scope>
    <source>
        <strain evidence="10">10406</strain>
    </source>
</reference>
<dbReference type="EMBL" id="DVOE01000044">
    <property type="protein sequence ID" value="HIU98766.1"/>
    <property type="molecule type" value="Genomic_DNA"/>
</dbReference>
<dbReference type="InterPro" id="IPR003593">
    <property type="entry name" value="AAA+_ATPase"/>
</dbReference>
<evidence type="ECO:0000256" key="5">
    <source>
        <dbReference type="ARBA" id="ARBA00022741"/>
    </source>
</evidence>
<evidence type="ECO:0000256" key="8">
    <source>
        <dbReference type="ARBA" id="ARBA00023136"/>
    </source>
</evidence>
<evidence type="ECO:0000256" key="2">
    <source>
        <dbReference type="ARBA" id="ARBA00005417"/>
    </source>
</evidence>
<feature type="domain" description="ABC transporter" evidence="9">
    <location>
        <begin position="4"/>
        <end position="241"/>
    </location>
</feature>
<dbReference type="AlphaFoldDB" id="A0A9D1SWG9"/>
<comment type="caution">
    <text evidence="10">The sequence shown here is derived from an EMBL/GenBank/DDBJ whole genome shotgun (WGS) entry which is preliminary data.</text>
</comment>
<protein>
    <submittedName>
        <fullName evidence="10">Energy-coupling factor transporter ATPase</fullName>
    </submittedName>
</protein>
<evidence type="ECO:0000256" key="3">
    <source>
        <dbReference type="ARBA" id="ARBA00022448"/>
    </source>
</evidence>
<dbReference type="Pfam" id="PF00005">
    <property type="entry name" value="ABC_tran"/>
    <property type="match status" value="1"/>
</dbReference>
<keyword evidence="6" id="KW-0067">ATP-binding</keyword>
<evidence type="ECO:0000256" key="6">
    <source>
        <dbReference type="ARBA" id="ARBA00022840"/>
    </source>
</evidence>
<dbReference type="InterPro" id="IPR027417">
    <property type="entry name" value="P-loop_NTPase"/>
</dbReference>
<reference evidence="10" key="2">
    <citation type="journal article" date="2021" name="PeerJ">
        <title>Extensive microbial diversity within the chicken gut microbiome revealed by metagenomics and culture.</title>
        <authorList>
            <person name="Gilroy R."/>
            <person name="Ravi A."/>
            <person name="Getino M."/>
            <person name="Pursley I."/>
            <person name="Horton D.L."/>
            <person name="Alikhan N.F."/>
            <person name="Baker D."/>
            <person name="Gharbi K."/>
            <person name="Hall N."/>
            <person name="Watson M."/>
            <person name="Adriaenssens E.M."/>
            <person name="Foster-Nyarko E."/>
            <person name="Jarju S."/>
            <person name="Secka A."/>
            <person name="Antonio M."/>
            <person name="Oren A."/>
            <person name="Chaudhuri R.R."/>
            <person name="La Ragione R."/>
            <person name="Hildebrand F."/>
            <person name="Pallen M.J."/>
        </authorList>
    </citation>
    <scope>NUCLEOTIDE SEQUENCE</scope>
    <source>
        <strain evidence="10">10406</strain>
    </source>
</reference>
<dbReference type="PANTHER" id="PTHR43553:SF24">
    <property type="entry name" value="ENERGY-COUPLING FACTOR TRANSPORTER ATP-BINDING PROTEIN ECFA1"/>
    <property type="match status" value="1"/>
</dbReference>
<dbReference type="GO" id="GO:0042626">
    <property type="term" value="F:ATPase-coupled transmembrane transporter activity"/>
    <property type="evidence" value="ECO:0007669"/>
    <property type="project" value="TreeGrafter"/>
</dbReference>